<dbReference type="EMBL" id="LSRX01000483">
    <property type="protein sequence ID" value="OLP96036.1"/>
    <property type="molecule type" value="Genomic_DNA"/>
</dbReference>
<evidence type="ECO:0000313" key="3">
    <source>
        <dbReference type="Proteomes" id="UP000186817"/>
    </source>
</evidence>
<protein>
    <submittedName>
        <fullName evidence="2">Uncharacterized protein</fullName>
    </submittedName>
</protein>
<accession>A0A1Q9DLH4</accession>
<dbReference type="Proteomes" id="UP000186817">
    <property type="component" value="Unassembled WGS sequence"/>
</dbReference>
<evidence type="ECO:0000256" key="1">
    <source>
        <dbReference type="SAM" id="MobiDB-lite"/>
    </source>
</evidence>
<sequence>MEFVGTFAGKVGMLPTGHRDRLRASLFVVSQVATSDLAHGGLEVSEDEGFDMVQDQGEERVPRRPITRACPKCGVDLRLEEDALAAAGEGGSGDGGTETLEAESALAGSDAGTGGGRALGAYRAP</sequence>
<dbReference type="AlphaFoldDB" id="A0A1Q9DLH4"/>
<keyword evidence="3" id="KW-1185">Reference proteome</keyword>
<comment type="caution">
    <text evidence="2">The sequence shown here is derived from an EMBL/GenBank/DDBJ whole genome shotgun (WGS) entry which is preliminary data.</text>
</comment>
<name>A0A1Q9DLH4_SYMMI</name>
<organism evidence="2 3">
    <name type="scientific">Symbiodinium microadriaticum</name>
    <name type="common">Dinoflagellate</name>
    <name type="synonym">Zooxanthella microadriatica</name>
    <dbReference type="NCBI Taxonomy" id="2951"/>
    <lineage>
        <taxon>Eukaryota</taxon>
        <taxon>Sar</taxon>
        <taxon>Alveolata</taxon>
        <taxon>Dinophyceae</taxon>
        <taxon>Suessiales</taxon>
        <taxon>Symbiodiniaceae</taxon>
        <taxon>Symbiodinium</taxon>
    </lineage>
</organism>
<reference evidence="2 3" key="1">
    <citation type="submission" date="2016-02" db="EMBL/GenBank/DDBJ databases">
        <title>Genome analysis of coral dinoflagellate symbionts highlights evolutionary adaptations to a symbiotic lifestyle.</title>
        <authorList>
            <person name="Aranda M."/>
            <person name="Li Y."/>
            <person name="Liew Y.J."/>
            <person name="Baumgarten S."/>
            <person name="Simakov O."/>
            <person name="Wilson M."/>
            <person name="Piel J."/>
            <person name="Ashoor H."/>
            <person name="Bougouffa S."/>
            <person name="Bajic V.B."/>
            <person name="Ryu T."/>
            <person name="Ravasi T."/>
            <person name="Bayer T."/>
            <person name="Micklem G."/>
            <person name="Kim H."/>
            <person name="Bhak J."/>
            <person name="Lajeunesse T.C."/>
            <person name="Voolstra C.R."/>
        </authorList>
    </citation>
    <scope>NUCLEOTIDE SEQUENCE [LARGE SCALE GENOMIC DNA]</scope>
    <source>
        <strain evidence="2 3">CCMP2467</strain>
    </source>
</reference>
<evidence type="ECO:0000313" key="2">
    <source>
        <dbReference type="EMBL" id="OLP96036.1"/>
    </source>
</evidence>
<proteinExistence type="predicted"/>
<feature type="region of interest" description="Disordered" evidence="1">
    <location>
        <begin position="85"/>
        <end position="125"/>
    </location>
</feature>
<gene>
    <name evidence="2" type="ORF">AK812_SmicGene21832</name>
</gene>